<evidence type="ECO:0000256" key="4">
    <source>
        <dbReference type="ARBA" id="ARBA00004614"/>
    </source>
</evidence>
<evidence type="ECO:0000256" key="3">
    <source>
        <dbReference type="ARBA" id="ARBA00004472"/>
    </source>
</evidence>
<evidence type="ECO:0000256" key="12">
    <source>
        <dbReference type="ARBA" id="ARBA00023006"/>
    </source>
</evidence>
<evidence type="ECO:0000256" key="16">
    <source>
        <dbReference type="ARBA" id="ARBA00023157"/>
    </source>
</evidence>
<dbReference type="EMBL" id="JANIEX010000432">
    <property type="protein sequence ID" value="KAJ3567175.1"/>
    <property type="molecule type" value="Genomic_DNA"/>
</dbReference>
<feature type="domain" description="MRH" evidence="21">
    <location>
        <begin position="33"/>
        <end position="190"/>
    </location>
</feature>
<evidence type="ECO:0000256" key="8">
    <source>
        <dbReference type="ARBA" id="ARBA00022692"/>
    </source>
</evidence>
<dbReference type="GO" id="GO:0031966">
    <property type="term" value="C:mitochondrial membrane"/>
    <property type="evidence" value="ECO:0007669"/>
    <property type="project" value="UniProtKB-SubCell"/>
</dbReference>
<accession>A0AAD5VRX1</accession>
<dbReference type="InterPro" id="IPR044865">
    <property type="entry name" value="MRH_dom"/>
</dbReference>
<keyword evidence="13" id="KW-0333">Golgi apparatus</keyword>
<dbReference type="PROSITE" id="PS51914">
    <property type="entry name" value="MRH"/>
    <property type="match status" value="1"/>
</dbReference>
<dbReference type="PANTHER" id="PTHR15071">
    <property type="entry name" value="MANNOSE-6-PHOSPHATE RECEPTOR FAMILY MEMBER"/>
    <property type="match status" value="1"/>
</dbReference>
<evidence type="ECO:0000256" key="2">
    <source>
        <dbReference type="ARBA" id="ARBA00004358"/>
    </source>
</evidence>
<dbReference type="GO" id="GO:0000139">
    <property type="term" value="C:Golgi membrane"/>
    <property type="evidence" value="ECO:0007669"/>
    <property type="project" value="UniProtKB-SubCell"/>
</dbReference>
<dbReference type="Pfam" id="PF09451">
    <property type="entry name" value="ATG27"/>
    <property type="match status" value="1"/>
</dbReference>
<keyword evidence="15 19" id="KW-0472">Membrane</keyword>
<organism evidence="22 23">
    <name type="scientific">Leucocoprinus birnbaumii</name>
    <dbReference type="NCBI Taxonomy" id="56174"/>
    <lineage>
        <taxon>Eukaryota</taxon>
        <taxon>Fungi</taxon>
        <taxon>Dikarya</taxon>
        <taxon>Basidiomycota</taxon>
        <taxon>Agaricomycotina</taxon>
        <taxon>Agaricomycetes</taxon>
        <taxon>Agaricomycetidae</taxon>
        <taxon>Agaricales</taxon>
        <taxon>Agaricineae</taxon>
        <taxon>Agaricaceae</taxon>
        <taxon>Leucocoprinus</taxon>
    </lineage>
</organism>
<protein>
    <recommendedName>
        <fullName evidence="6">Autophagy-related protein 27</fullName>
    </recommendedName>
</protein>
<evidence type="ECO:0000256" key="11">
    <source>
        <dbReference type="ARBA" id="ARBA00022989"/>
    </source>
</evidence>
<keyword evidence="16" id="KW-1015">Disulfide bond</keyword>
<dbReference type="InterPro" id="IPR018939">
    <property type="entry name" value="Autophagy-rel_prot_27"/>
</dbReference>
<dbReference type="GO" id="GO:0030659">
    <property type="term" value="C:cytoplasmic vesicle membrane"/>
    <property type="evidence" value="ECO:0007669"/>
    <property type="project" value="UniProtKB-SubCell"/>
</dbReference>
<evidence type="ECO:0000256" key="14">
    <source>
        <dbReference type="ARBA" id="ARBA00023128"/>
    </source>
</evidence>
<feature type="transmembrane region" description="Helical" evidence="19">
    <location>
        <begin position="222"/>
        <end position="243"/>
    </location>
</feature>
<dbReference type="PANTHER" id="PTHR15071:SF13">
    <property type="entry name" value="AUTOPHAGY-RELATED PROTEIN 27"/>
    <property type="match status" value="1"/>
</dbReference>
<evidence type="ECO:0000256" key="20">
    <source>
        <dbReference type="SAM" id="SignalP"/>
    </source>
</evidence>
<evidence type="ECO:0000256" key="5">
    <source>
        <dbReference type="ARBA" id="ARBA00005363"/>
    </source>
</evidence>
<evidence type="ECO:0000259" key="21">
    <source>
        <dbReference type="PROSITE" id="PS51914"/>
    </source>
</evidence>
<keyword evidence="9 20" id="KW-0732">Signal</keyword>
<keyword evidence="23" id="KW-1185">Reference proteome</keyword>
<evidence type="ECO:0000313" key="23">
    <source>
        <dbReference type="Proteomes" id="UP001213000"/>
    </source>
</evidence>
<dbReference type="Proteomes" id="UP001213000">
    <property type="component" value="Unassembled WGS sequence"/>
</dbReference>
<keyword evidence="10" id="KW-0653">Protein transport</keyword>
<keyword evidence="17" id="KW-0968">Cytoplasmic vesicle</keyword>
<feature type="signal peptide" evidence="20">
    <location>
        <begin position="1"/>
        <end position="28"/>
    </location>
</feature>
<keyword evidence="8 19" id="KW-0812">Transmembrane</keyword>
<evidence type="ECO:0000256" key="15">
    <source>
        <dbReference type="ARBA" id="ARBA00023136"/>
    </source>
</evidence>
<feature type="region of interest" description="Disordered" evidence="18">
    <location>
        <begin position="184"/>
        <end position="217"/>
    </location>
</feature>
<dbReference type="SUPFAM" id="SSF50911">
    <property type="entry name" value="Mannose 6-phosphate receptor domain"/>
    <property type="match status" value="1"/>
</dbReference>
<evidence type="ECO:0000256" key="7">
    <source>
        <dbReference type="ARBA" id="ARBA00022448"/>
    </source>
</evidence>
<evidence type="ECO:0000256" key="19">
    <source>
        <dbReference type="SAM" id="Phobius"/>
    </source>
</evidence>
<dbReference type="Gene3D" id="2.70.130.10">
    <property type="entry name" value="Mannose-6-phosphate receptor binding domain"/>
    <property type="match status" value="1"/>
</dbReference>
<keyword evidence="11 19" id="KW-1133">Transmembrane helix</keyword>
<dbReference type="GO" id="GO:0006914">
    <property type="term" value="P:autophagy"/>
    <property type="evidence" value="ECO:0007669"/>
    <property type="project" value="UniProtKB-KW"/>
</dbReference>
<comment type="subcellular location">
    <subcellularLocation>
        <location evidence="2">Cytoplasmic vesicle membrane</location>
        <topology evidence="2">Single-pass type I membrane protein</topology>
    </subcellularLocation>
    <subcellularLocation>
        <location evidence="4">Golgi apparatus membrane</location>
        <topology evidence="4">Single-pass type I membrane protein</topology>
    </subcellularLocation>
    <subcellularLocation>
        <location evidence="1">Mitochondrion membrane</location>
        <topology evidence="1">Single-pass membrane protein</topology>
    </subcellularLocation>
    <subcellularLocation>
        <location evidence="3">Preautophagosomal structure membrane</location>
        <topology evidence="3">Single-pass type I membrane protein</topology>
    </subcellularLocation>
</comment>
<comment type="caution">
    <text evidence="22">The sequence shown here is derived from an EMBL/GenBank/DDBJ whole genome shotgun (WGS) entry which is preliminary data.</text>
</comment>
<dbReference type="GO" id="GO:0034045">
    <property type="term" value="C:phagophore assembly site membrane"/>
    <property type="evidence" value="ECO:0007669"/>
    <property type="project" value="UniProtKB-SubCell"/>
</dbReference>
<evidence type="ECO:0000256" key="9">
    <source>
        <dbReference type="ARBA" id="ARBA00022729"/>
    </source>
</evidence>
<sequence>MVHWNPPRFSILLAYIACLLSLSSWTLADEQAFDCHRVTTESGAEFDLSQLAGAHTAERTVQSPPTKNLFTLKYDLCNDLEQDKDCGKGARACLTIKNQKDGESDRIVSVVTLAESSSNYTTHASLEDPKSLNVVFNGPDYPHHSDSTLTPQKFDITILCSPDSTADPKFLSYDGKTLKLEWSAPGGCPKTTETQPPKDDDKNKDGDGSGGESREERVGSGLGWFFLVILLAFVAYFGLGAYYNYSTYGARGIDLIPHRDFWQEVPYMLKDVVSHLCSSVQPRRSSRGGYVAV</sequence>
<dbReference type="AlphaFoldDB" id="A0AAD5VRX1"/>
<evidence type="ECO:0000256" key="1">
    <source>
        <dbReference type="ARBA" id="ARBA00004304"/>
    </source>
</evidence>
<feature type="chain" id="PRO_5041962632" description="Autophagy-related protein 27" evidence="20">
    <location>
        <begin position="29"/>
        <end position="293"/>
    </location>
</feature>
<evidence type="ECO:0000256" key="6">
    <source>
        <dbReference type="ARBA" id="ARBA00013776"/>
    </source>
</evidence>
<proteinExistence type="inferred from homology"/>
<feature type="compositionally biased region" description="Basic and acidic residues" evidence="18">
    <location>
        <begin position="196"/>
        <end position="217"/>
    </location>
</feature>
<name>A0AAD5VRX1_9AGAR</name>
<dbReference type="InterPro" id="IPR009011">
    <property type="entry name" value="Man6P_isomerase_rcpt-bd_dom_sf"/>
</dbReference>
<evidence type="ECO:0000256" key="17">
    <source>
        <dbReference type="ARBA" id="ARBA00023329"/>
    </source>
</evidence>
<keyword evidence="14" id="KW-0496">Mitochondrion</keyword>
<comment type="similarity">
    <text evidence="5">Belongs to the ATG27 family.</text>
</comment>
<evidence type="ECO:0000313" key="22">
    <source>
        <dbReference type="EMBL" id="KAJ3567175.1"/>
    </source>
</evidence>
<gene>
    <name evidence="22" type="ORF">NP233_g6544</name>
</gene>
<reference evidence="22" key="1">
    <citation type="submission" date="2022-07" db="EMBL/GenBank/DDBJ databases">
        <title>Genome Sequence of Leucocoprinus birnbaumii.</title>
        <authorList>
            <person name="Buettner E."/>
        </authorList>
    </citation>
    <scope>NUCLEOTIDE SEQUENCE</scope>
    <source>
        <strain evidence="22">VT141</strain>
    </source>
</reference>
<evidence type="ECO:0000256" key="18">
    <source>
        <dbReference type="SAM" id="MobiDB-lite"/>
    </source>
</evidence>
<evidence type="ECO:0000256" key="13">
    <source>
        <dbReference type="ARBA" id="ARBA00023034"/>
    </source>
</evidence>
<keyword evidence="12" id="KW-0072">Autophagy</keyword>
<keyword evidence="7" id="KW-0813">Transport</keyword>
<dbReference type="GO" id="GO:0015031">
    <property type="term" value="P:protein transport"/>
    <property type="evidence" value="ECO:0007669"/>
    <property type="project" value="UniProtKB-KW"/>
</dbReference>
<evidence type="ECO:0000256" key="10">
    <source>
        <dbReference type="ARBA" id="ARBA00022927"/>
    </source>
</evidence>